<gene>
    <name evidence="1" type="primary">yabP</name>
    <name evidence="1" type="ORF">MGLY_14390</name>
</gene>
<sequence length="88" mass="9613">MADGQHQLTIINRQKLVINGVLQVLNYDEEEILLETTMGLLTLKGKDFNISNLSLEAGNLEASGTVNNLSYSEGKGARGKGLLQRLLK</sequence>
<proteinExistence type="predicted"/>
<dbReference type="OrthoDB" id="9795125at2"/>
<reference evidence="1 2" key="1">
    <citation type="submission" date="2019-11" db="EMBL/GenBank/DDBJ databases">
        <title>Genome sequence of Moorella glycerini DSM11254.</title>
        <authorList>
            <person name="Poehlein A."/>
            <person name="Boeer T."/>
            <person name="Daniel R."/>
        </authorList>
    </citation>
    <scope>NUCLEOTIDE SEQUENCE [LARGE SCALE GENOMIC DNA]</scope>
    <source>
        <strain evidence="1 2">DSM 11254</strain>
    </source>
</reference>
<dbReference type="Gene3D" id="2.60.40.2000">
    <property type="match status" value="1"/>
</dbReference>
<dbReference type="Proteomes" id="UP000425916">
    <property type="component" value="Chromosome"/>
</dbReference>
<name>A0A6I5ZQ63_9FIRM</name>
<dbReference type="NCBIfam" id="TIGR02892">
    <property type="entry name" value="spore_yabP"/>
    <property type="match status" value="1"/>
</dbReference>
<keyword evidence="2" id="KW-1185">Reference proteome</keyword>
<protein>
    <submittedName>
        <fullName evidence="1">Spore protein YabP</fullName>
    </submittedName>
</protein>
<dbReference type="InterPro" id="IPR038705">
    <property type="entry name" value="YabP_sf"/>
</dbReference>
<organism evidence="1 2">
    <name type="scientific">Neomoorella glycerini</name>
    <dbReference type="NCBI Taxonomy" id="55779"/>
    <lineage>
        <taxon>Bacteria</taxon>
        <taxon>Bacillati</taxon>
        <taxon>Bacillota</taxon>
        <taxon>Clostridia</taxon>
        <taxon>Neomoorellales</taxon>
        <taxon>Neomoorellaceae</taxon>
        <taxon>Neomoorella</taxon>
    </lineage>
</organism>
<dbReference type="RefSeq" id="WP_156272697.1">
    <property type="nucleotide sequence ID" value="NZ_CP046244.1"/>
</dbReference>
<dbReference type="Pfam" id="PF07873">
    <property type="entry name" value="YabP"/>
    <property type="match status" value="1"/>
</dbReference>
<dbReference type="InterPro" id="IPR012504">
    <property type="entry name" value="Spore_YabP"/>
</dbReference>
<dbReference type="GO" id="GO:0030435">
    <property type="term" value="P:sporulation resulting in formation of a cellular spore"/>
    <property type="evidence" value="ECO:0007669"/>
    <property type="project" value="InterPro"/>
</dbReference>
<evidence type="ECO:0000313" key="1">
    <source>
        <dbReference type="EMBL" id="QGP92083.1"/>
    </source>
</evidence>
<dbReference type="EMBL" id="CP046244">
    <property type="protein sequence ID" value="QGP92083.1"/>
    <property type="molecule type" value="Genomic_DNA"/>
</dbReference>
<evidence type="ECO:0000313" key="2">
    <source>
        <dbReference type="Proteomes" id="UP000425916"/>
    </source>
</evidence>
<accession>A0A6I5ZQ63</accession>
<dbReference type="InterPro" id="IPR022476">
    <property type="entry name" value="Spore_YabP/YqfC"/>
</dbReference>
<dbReference type="PIRSF" id="PIRSF011576">
    <property type="entry name" value="YabP"/>
    <property type="match status" value="1"/>
</dbReference>
<dbReference type="AlphaFoldDB" id="A0A6I5ZQ63"/>